<dbReference type="PANTHER" id="PTHR21497">
    <property type="entry name" value="UBIQUITIN LIGASE E3 ALPHA-RELATED"/>
    <property type="match status" value="1"/>
</dbReference>
<comment type="similarity">
    <text evidence="1">Belongs to the E3 ubiquitin-protein ligase UBR1-like family.</text>
</comment>
<dbReference type="InterPro" id="IPR055194">
    <property type="entry name" value="UBR1-like_WH"/>
</dbReference>
<evidence type="ECO:0000313" key="6">
    <source>
        <dbReference type="Proteomes" id="UP001161017"/>
    </source>
</evidence>
<dbReference type="Pfam" id="PF22960">
    <property type="entry name" value="WHD_UBR1"/>
    <property type="match status" value="1"/>
</dbReference>
<feature type="domain" description="E3 ubiquitin-protein ligase UBR1-like winged-helix" evidence="4">
    <location>
        <begin position="340"/>
        <end position="436"/>
    </location>
</feature>
<feature type="region of interest" description="Disordered" evidence="2">
    <location>
        <begin position="593"/>
        <end position="623"/>
    </location>
</feature>
<proteinExistence type="inferred from homology"/>
<dbReference type="Pfam" id="PF18995">
    <property type="entry name" value="PRT6_C"/>
    <property type="match status" value="1"/>
</dbReference>
<evidence type="ECO:0000256" key="2">
    <source>
        <dbReference type="SAM" id="MobiDB-lite"/>
    </source>
</evidence>
<dbReference type="CDD" id="cd16482">
    <property type="entry name" value="RING-H2_UBR1-like"/>
    <property type="match status" value="1"/>
</dbReference>
<accession>A0AA43QQJ2</accession>
<dbReference type="InterPro" id="IPR039164">
    <property type="entry name" value="UBR1-like"/>
</dbReference>
<keyword evidence="1 5" id="KW-0808">Transferase</keyword>
<keyword evidence="1" id="KW-0862">Zinc</keyword>
<dbReference type="GO" id="GO:0000151">
    <property type="term" value="C:ubiquitin ligase complex"/>
    <property type="evidence" value="ECO:0007669"/>
    <property type="project" value="TreeGrafter"/>
</dbReference>
<name>A0AA43QQJ2_9LECA</name>
<dbReference type="Proteomes" id="UP001161017">
    <property type="component" value="Unassembled WGS sequence"/>
</dbReference>
<dbReference type="InterPro" id="IPR044046">
    <property type="entry name" value="E3_ligase_UBR-like_C"/>
</dbReference>
<evidence type="ECO:0000259" key="3">
    <source>
        <dbReference type="Pfam" id="PF18995"/>
    </source>
</evidence>
<dbReference type="SUPFAM" id="SSF46785">
    <property type="entry name" value="Winged helix' DNA-binding domain"/>
    <property type="match status" value="1"/>
</dbReference>
<dbReference type="GO" id="GO:0071596">
    <property type="term" value="P:ubiquitin-dependent protein catabolic process via the N-end rule pathway"/>
    <property type="evidence" value="ECO:0007669"/>
    <property type="project" value="UniProtKB-UniRule"/>
</dbReference>
<keyword evidence="6" id="KW-1185">Reference proteome</keyword>
<comment type="function">
    <text evidence="1">Ubiquitin ligase protein which is a component of the N-end rule pathway. Recognizes and binds to proteins bearing specific N-terminal residues that are destabilizing according to the N-end rule, leading to their ubiquitination and subsequent degradation.</text>
</comment>
<keyword evidence="1" id="KW-0479">Metal-binding</keyword>
<reference evidence="5" key="1">
    <citation type="journal article" date="2023" name="Genome Biol. Evol.">
        <title>First Whole Genome Sequence and Flow Cytometry Genome Size Data for the Lichen-Forming Fungus Ramalina farinacea (Ascomycota).</title>
        <authorList>
            <person name="Llewellyn T."/>
            <person name="Mian S."/>
            <person name="Hill R."/>
            <person name="Leitch I.J."/>
            <person name="Gaya E."/>
        </authorList>
    </citation>
    <scope>NUCLEOTIDE SEQUENCE</scope>
    <source>
        <strain evidence="5">LIQ254RAFAR</strain>
    </source>
</reference>
<gene>
    <name evidence="5" type="primary">UBR1_2</name>
    <name evidence="5" type="ORF">OHK93_001078</name>
</gene>
<dbReference type="InterPro" id="IPR036390">
    <property type="entry name" value="WH_DNA-bd_sf"/>
</dbReference>
<keyword evidence="1" id="KW-0863">Zinc-finger</keyword>
<dbReference type="GO" id="GO:0008270">
    <property type="term" value="F:zinc ion binding"/>
    <property type="evidence" value="ECO:0007669"/>
    <property type="project" value="UniProtKB-UniRule"/>
</dbReference>
<feature type="domain" description="E3 ubiquitin-protein ligase UBR-like C-terminal" evidence="3">
    <location>
        <begin position="956"/>
        <end position="1391"/>
    </location>
</feature>
<evidence type="ECO:0000259" key="4">
    <source>
        <dbReference type="Pfam" id="PF22960"/>
    </source>
</evidence>
<dbReference type="PANTHER" id="PTHR21497:SF24">
    <property type="entry name" value="E3 UBIQUITIN-PROTEIN LIGASE UBR1"/>
    <property type="match status" value="1"/>
</dbReference>
<evidence type="ECO:0000256" key="1">
    <source>
        <dbReference type="RuleBase" id="RU366018"/>
    </source>
</evidence>
<sequence length="1391" mass="157430">MYHFFGDLRHIFSSIHVKQQLRTQERYQLQFLDLIRLPQGICPNNRAVGEHVEYENDIWISAQILTKEINKLVRQFAETFLVPDDQVSTPELNTALRLVAKAAVINSMGGERLRFTLAEIKTETRFKLLEPFLFESTTGSSVAHSVVEFVVEKEAISFHHPLHYTLSWLVEAAKSLPLEQLRNLLTFKVQDLRRAPPYNALFSDQIPENYLMALFDFPIRVCAWLAQMKAGMWVRNGLSLRHQMITYKGAAYRDLAHHRDIFMIQTALVVCNPSRVLATMIDRFGLEQWMRGEYIIRKDFEASQQLDVAEDFIHLFIIILSDRLSLQPSRSPVNPQVAALRRDIAHTLCFKPLSYSDLESRLADKPTGCNEFPEILDAMTTFKPPEGLSDTGMFELKPEYRDQIDPYAAFYSKNQRDEAENAYRKWRSQELGKPAAEVVYEPKLDQIQNGIFVGLANFTQTALFAQVIFHSLSLSSKSYRLSDVPATRFEAYLHIVLHLVLIAVMEDHNADEDSQLFMSTNRASFIKHALDTQSELGLTILDLLVKLLEVLEVKNCHPQIRLIMYRMRQKRPQDYQIAISRLMASGARLAPDHIGFGSPLSPGENELEARRQEAQQQRKKEALERQARVMAQFQQQQQNFLNTQDMTDWNDGQNPLVSKVPDERIPTWKYPSGNCILCQEETNEARLYGTFGMMMNSTVFRQTDVRNDELLGEVLSTPMSLDRSAAELRPFGMAGQNRTRVVRRSLDGRESTIEQQGLAKGFPHNFVDRGPVSTGCGHIMHYSCFEQYCAATQRRQTHQIARQHPERTALKEFICPLCKALGNSFLPIIWNGKEETESAFLQTTSTFQEWLSTRVGLAVSRVFKSQEGKSSNERLREQVARYVSRTLKAPLKDSVLGSDPGSPPPPISSSSSSRRWSLNFPSFRQPDLDSMHSPERPRGSDSTVKNDLLTIYNRLRDSMKANGLFPEDSAESEVESGLSRRLSNPEILVKMLGRSIASVEIAQRGEQAGPGQTLISRVSSACLTHLRILSETVSSYTAVGIIASAEHDQLDHEFFQSAKSQVLQLFAGLDRVRNNFSDSMEVYPPALYQDSFVLLTEYSVVMAPIFHMEIGHVIRLCYILEIVKVIIYIGLARKDFASLTETIRPTLAVDQLHQARVAMNATLGFLAQHCALDMPVVSDTTLEDENFAGSQDSSDHLLLLYQAVSRYALAFLRKVAIFMHVKYGMNFFRDGPMDQDSSELDRLTNALSLPSLTAILHFIGQSSDRNISVEHAEGANDIQAVIAGWILHWKLDPQNPSSHLSRYVSSTATKPVISDAIYSTLRPGHPGIFELIGLPKHYETLTYEVTRHRCPTKGGKLEDPSLCLFCGEFFCGQALCCSKAGKGGCNQHMQK</sequence>
<dbReference type="GO" id="GO:0061630">
    <property type="term" value="F:ubiquitin protein ligase activity"/>
    <property type="evidence" value="ECO:0007669"/>
    <property type="project" value="UniProtKB-UniRule"/>
</dbReference>
<protein>
    <recommendedName>
        <fullName evidence="1">E3 ubiquitin-protein ligase</fullName>
        <ecNumber evidence="1">2.3.2.27</ecNumber>
    </recommendedName>
</protein>
<keyword evidence="1" id="KW-0833">Ubl conjugation pathway</keyword>
<dbReference type="GO" id="GO:0005737">
    <property type="term" value="C:cytoplasm"/>
    <property type="evidence" value="ECO:0007669"/>
    <property type="project" value="TreeGrafter"/>
</dbReference>
<evidence type="ECO:0000313" key="5">
    <source>
        <dbReference type="EMBL" id="MDI1489879.1"/>
    </source>
</evidence>
<dbReference type="EC" id="2.3.2.27" evidence="1"/>
<dbReference type="EMBL" id="JAPUFD010000010">
    <property type="protein sequence ID" value="MDI1489879.1"/>
    <property type="molecule type" value="Genomic_DNA"/>
</dbReference>
<feature type="compositionally biased region" description="Basic and acidic residues" evidence="2">
    <location>
        <begin position="926"/>
        <end position="939"/>
    </location>
</feature>
<comment type="pathway">
    <text evidence="1">Protein modification; protein ubiquitination.</text>
</comment>
<feature type="compositionally biased region" description="Basic and acidic residues" evidence="2">
    <location>
        <begin position="607"/>
        <end position="623"/>
    </location>
</feature>
<dbReference type="GO" id="GO:0016567">
    <property type="term" value="P:protein ubiquitination"/>
    <property type="evidence" value="ECO:0007669"/>
    <property type="project" value="UniProtKB-UniRule"/>
</dbReference>
<feature type="compositionally biased region" description="Low complexity" evidence="2">
    <location>
        <begin position="908"/>
        <end position="922"/>
    </location>
</feature>
<keyword evidence="5" id="KW-0012">Acyltransferase</keyword>
<organism evidence="5 6">
    <name type="scientific">Ramalina farinacea</name>
    <dbReference type="NCBI Taxonomy" id="258253"/>
    <lineage>
        <taxon>Eukaryota</taxon>
        <taxon>Fungi</taxon>
        <taxon>Dikarya</taxon>
        <taxon>Ascomycota</taxon>
        <taxon>Pezizomycotina</taxon>
        <taxon>Lecanoromycetes</taxon>
        <taxon>OSLEUM clade</taxon>
        <taxon>Lecanoromycetidae</taxon>
        <taxon>Lecanorales</taxon>
        <taxon>Lecanorineae</taxon>
        <taxon>Ramalinaceae</taxon>
        <taxon>Ramalina</taxon>
    </lineage>
</organism>
<comment type="caution">
    <text evidence="5">The sequence shown here is derived from an EMBL/GenBank/DDBJ whole genome shotgun (WGS) entry which is preliminary data.</text>
</comment>
<feature type="region of interest" description="Disordered" evidence="2">
    <location>
        <begin position="892"/>
        <end position="944"/>
    </location>
</feature>
<comment type="catalytic activity">
    <reaction evidence="1">
        <text>S-ubiquitinyl-[E2 ubiquitin-conjugating enzyme]-L-cysteine + [acceptor protein]-L-lysine = [E2 ubiquitin-conjugating enzyme]-L-cysteine + N(6)-ubiquitinyl-[acceptor protein]-L-lysine.</text>
        <dbReference type="EC" id="2.3.2.27"/>
    </reaction>
</comment>